<name>A0A1U3V5N7_9MYCO</name>
<dbReference type="AlphaFoldDB" id="A0A1U3V5N7"/>
<keyword evidence="1" id="KW-0472">Membrane</keyword>
<dbReference type="PROSITE" id="PS51257">
    <property type="entry name" value="PROKAR_LIPOPROTEIN"/>
    <property type="match status" value="1"/>
</dbReference>
<evidence type="ECO:0000313" key="2">
    <source>
        <dbReference type="EMBL" id="SKM89977.1"/>
    </source>
</evidence>
<evidence type="ECO:0008006" key="4">
    <source>
        <dbReference type="Google" id="ProtNLM"/>
    </source>
</evidence>
<protein>
    <recommendedName>
        <fullName evidence="4">Transmembrane protein</fullName>
    </recommendedName>
</protein>
<dbReference type="Proteomes" id="UP000190074">
    <property type="component" value="Unassembled WGS sequence"/>
</dbReference>
<keyword evidence="1" id="KW-0812">Transmembrane</keyword>
<sequence>MSGRGVPGYQLCSAILLVILCLMVGGACLMPDESSHLADAAAPVSLYDTAEAHHWELVQHGVAITRLRHGLVGEPVWLPLAVSVFSWGAAAVLIAMLWRQGSVFSSAPGNIGRQRLLHLRINRR</sequence>
<reference evidence="2 3" key="1">
    <citation type="submission" date="2016-11" db="EMBL/GenBank/DDBJ databases">
        <authorList>
            <consortium name="Pathogen Informatics"/>
        </authorList>
    </citation>
    <scope>NUCLEOTIDE SEQUENCE [LARGE SCALE GENOMIC DNA]</scope>
    <source>
        <strain evidence="2 3">911</strain>
    </source>
</reference>
<evidence type="ECO:0000256" key="1">
    <source>
        <dbReference type="SAM" id="Phobius"/>
    </source>
</evidence>
<gene>
    <name evidence="2" type="ORF">SAMEA2259716_05428</name>
</gene>
<dbReference type="EMBL" id="FVGW01000018">
    <property type="protein sequence ID" value="SKM89977.1"/>
    <property type="molecule type" value="Genomic_DNA"/>
</dbReference>
<organism evidence="2 3">
    <name type="scientific">Mycobacteroides abscessus subsp. massiliense</name>
    <dbReference type="NCBI Taxonomy" id="1962118"/>
    <lineage>
        <taxon>Bacteria</taxon>
        <taxon>Bacillati</taxon>
        <taxon>Actinomycetota</taxon>
        <taxon>Actinomycetes</taxon>
        <taxon>Mycobacteriales</taxon>
        <taxon>Mycobacteriaceae</taxon>
        <taxon>Mycobacteroides</taxon>
        <taxon>Mycobacteroides abscessus</taxon>
    </lineage>
</organism>
<proteinExistence type="predicted"/>
<keyword evidence="1" id="KW-1133">Transmembrane helix</keyword>
<evidence type="ECO:0000313" key="3">
    <source>
        <dbReference type="Proteomes" id="UP000190074"/>
    </source>
</evidence>
<feature type="transmembrane region" description="Helical" evidence="1">
    <location>
        <begin position="76"/>
        <end position="98"/>
    </location>
</feature>
<accession>A0A1U3V5N7</accession>